<accession>A0A915F8D0</accession>
<dbReference type="AlphaFoldDB" id="A0A915F8D0"/>
<protein>
    <submittedName>
        <fullName evidence="2">MARVEL domain-containing protein</fullName>
    </submittedName>
</protein>
<keyword evidence="1" id="KW-1185">Reference proteome</keyword>
<evidence type="ECO:0000313" key="1">
    <source>
        <dbReference type="Proteomes" id="UP000887575"/>
    </source>
</evidence>
<sequence>MSGIKLNLRFLETNRGIIKILQIIIGAIISSLVCGNFLWDKHYCWSYGNRGYAGIWNSACLFINIILLILHLTNIKIKKLERVYAIIALILYMIAVGMLIWYWAHIGGAWDGVVGTVLAIVMTGLYIWDLQILQGDSSD</sequence>
<organism evidence="1 2">
    <name type="scientific">Mesorhabditis belari</name>
    <dbReference type="NCBI Taxonomy" id="2138241"/>
    <lineage>
        <taxon>Eukaryota</taxon>
        <taxon>Metazoa</taxon>
        <taxon>Ecdysozoa</taxon>
        <taxon>Nematoda</taxon>
        <taxon>Chromadorea</taxon>
        <taxon>Rhabditida</taxon>
        <taxon>Rhabditina</taxon>
        <taxon>Rhabditomorpha</taxon>
        <taxon>Rhabditoidea</taxon>
        <taxon>Rhabditidae</taxon>
        <taxon>Mesorhabditinae</taxon>
        <taxon>Mesorhabditis</taxon>
    </lineage>
</organism>
<evidence type="ECO:0000313" key="2">
    <source>
        <dbReference type="WBParaSite" id="MBELARI_LOCUS17524"/>
    </source>
</evidence>
<dbReference type="WBParaSite" id="MBELARI_LOCUS17524">
    <property type="protein sequence ID" value="MBELARI_LOCUS17524"/>
    <property type="gene ID" value="MBELARI_LOCUS17524"/>
</dbReference>
<dbReference type="Proteomes" id="UP000887575">
    <property type="component" value="Unassembled WGS sequence"/>
</dbReference>
<reference evidence="2" key="1">
    <citation type="submission" date="2024-02" db="UniProtKB">
        <authorList>
            <consortium name="WormBaseParasite"/>
        </authorList>
    </citation>
    <scope>IDENTIFICATION</scope>
</reference>
<proteinExistence type="predicted"/>
<name>A0A915F8D0_9BILA</name>